<feature type="domain" description="N-acetyltransferase" evidence="1">
    <location>
        <begin position="1"/>
        <end position="79"/>
    </location>
</feature>
<dbReference type="AlphaFoldDB" id="A0AA44BCK6"/>
<accession>A0AA44BCK6</accession>
<evidence type="ECO:0000259" key="1">
    <source>
        <dbReference type="PROSITE" id="PS51186"/>
    </source>
</evidence>
<proteinExistence type="predicted"/>
<dbReference type="SUPFAM" id="SSF55729">
    <property type="entry name" value="Acyl-CoA N-acyltransferases (Nat)"/>
    <property type="match status" value="1"/>
</dbReference>
<dbReference type="Gene3D" id="3.40.630.30">
    <property type="match status" value="1"/>
</dbReference>
<evidence type="ECO:0000313" key="2">
    <source>
        <dbReference type="EMBL" id="NBG87072.1"/>
    </source>
</evidence>
<dbReference type="EMBL" id="SUMG01000001">
    <property type="protein sequence ID" value="NBG87072.1"/>
    <property type="molecule type" value="Genomic_DNA"/>
</dbReference>
<gene>
    <name evidence="2" type="ORF">ISALK_01025</name>
</gene>
<dbReference type="InterPro" id="IPR000182">
    <property type="entry name" value="GNAT_dom"/>
</dbReference>
<dbReference type="InterPro" id="IPR013653">
    <property type="entry name" value="GCN5-like_dom"/>
</dbReference>
<dbReference type="InterPro" id="IPR016181">
    <property type="entry name" value="Acyl_CoA_acyltransferase"/>
</dbReference>
<dbReference type="InterPro" id="IPR053225">
    <property type="entry name" value="Acyl-CoA_N-acyltransferase"/>
</dbReference>
<comment type="caution">
    <text evidence="2">The sequence shown here is derived from an EMBL/GenBank/DDBJ whole genome shotgun (WGS) entry which is preliminary data.</text>
</comment>
<evidence type="ECO:0000313" key="3">
    <source>
        <dbReference type="Proteomes" id="UP000449710"/>
    </source>
</evidence>
<organism evidence="2 3">
    <name type="scientific">Isachenkonia alkalipeptolytica</name>
    <dbReference type="NCBI Taxonomy" id="2565777"/>
    <lineage>
        <taxon>Bacteria</taxon>
        <taxon>Bacillati</taxon>
        <taxon>Bacillota</taxon>
        <taxon>Clostridia</taxon>
        <taxon>Eubacteriales</taxon>
        <taxon>Clostridiaceae</taxon>
        <taxon>Isachenkonia</taxon>
    </lineage>
</organism>
<sequence>MLTHDDGAMGFFHVLPEHCWKGYAWELSIAMMKKLREQGEIPFVHIQEDNQGSMSLSRKIGFVKERLIQWVKINLEEKG</sequence>
<keyword evidence="3" id="KW-1185">Reference proteome</keyword>
<reference evidence="2 3" key="1">
    <citation type="submission" date="2019-04" db="EMBL/GenBank/DDBJ databases">
        <title>Isachenkonia alkalipeptolytica gen. nov. sp. nov. a new anaerobic, alkiliphilic organothrophic bacterium capable to reduce synthesized ferrihydrite isolated from a soda lake.</title>
        <authorList>
            <person name="Toshchakov S.V."/>
            <person name="Zavarzina D.G."/>
            <person name="Zhilina T.N."/>
            <person name="Kostrikina N.A."/>
            <person name="Kublanov I.V."/>
        </authorList>
    </citation>
    <scope>NUCLEOTIDE SEQUENCE [LARGE SCALE GENOMIC DNA]</scope>
    <source>
        <strain evidence="2 3">Z-1701</strain>
    </source>
</reference>
<dbReference type="GO" id="GO:0016747">
    <property type="term" value="F:acyltransferase activity, transferring groups other than amino-acyl groups"/>
    <property type="evidence" value="ECO:0007669"/>
    <property type="project" value="InterPro"/>
</dbReference>
<protein>
    <submittedName>
        <fullName evidence="2">GNAT family N-acetyltransferase</fullName>
    </submittedName>
</protein>
<dbReference type="PANTHER" id="PTHR20958:SF6">
    <property type="entry name" value="GLYCINE N-ACYLTRANSFERASE-LIKE PROTEIN"/>
    <property type="match status" value="1"/>
</dbReference>
<dbReference type="Proteomes" id="UP000449710">
    <property type="component" value="Unassembled WGS sequence"/>
</dbReference>
<dbReference type="Pfam" id="PF08445">
    <property type="entry name" value="FR47"/>
    <property type="match status" value="1"/>
</dbReference>
<dbReference type="PANTHER" id="PTHR20958">
    <property type="entry name" value="GLYCINE N-ACYLTRANSFERASE-LIKE PROTEIN"/>
    <property type="match status" value="1"/>
</dbReference>
<dbReference type="PROSITE" id="PS51186">
    <property type="entry name" value="GNAT"/>
    <property type="match status" value="1"/>
</dbReference>
<name>A0AA44BCK6_9CLOT</name>